<dbReference type="PANTHER" id="PTHR11647">
    <property type="entry name" value="HYDRANTOINASE/DIHYDROPYRIMIDINASE FAMILY MEMBER"/>
    <property type="match status" value="1"/>
</dbReference>
<sequence length="584" mass="64271">MTFDLKITGGMVYDGDGGSPVITNIGVKDGKIAEIGACNAAAEQTIDAKGAIVTPGFVDLHTHYDGQITWDQELKPSVNHGVTTVIMGNCGVGFAPVKKTDHDRLVRLMEGVEDIPGTALHEGLTWDWETFPEYMDAIDAMPHTIDFGVMIGHDPVRVYAMGERASAFEQATDDDIAEMRRIVREAMQAGAAGFSIGRTDVHRTADGDWTPSAEASEKELTALSGAFADLDYGVLQIVNDFNLERDGDQFDEEFKIVESFVRAGRDKPASISLMQRDMASNDWQRILDETDRLNKDGVDFNVQVAPRAIGVFQGLQCTFHPIMAQPSYIAIKDKLLEERVQIMRDPEFKKKCLAEQPVKLAGPGSSVPPIADVMIAAIEMVANKFFRLGENPDYEQPMDASLGAEARADGVSAMEKLYDTLLELDGKQLIYFPIYNYTDFNYENVRAMMTHPKALPGLSDGGAHVGTICDASFPTYLLTHWCRDRAQGQIPLQRAIQMLTADGADYLRLKDRGRLKVGLRADINIIDHEKLALGPPRMIKDLPAGGQRLLQPVSGYRATFVNGEQVVANDEVTDARPGRLVRFG</sequence>
<keyword evidence="3" id="KW-1185">Reference proteome</keyword>
<dbReference type="InterPro" id="IPR013108">
    <property type="entry name" value="Amidohydro_3"/>
</dbReference>
<name>A0AAE9ZCC2_9PROT</name>
<gene>
    <name evidence="2" type="ORF">PUV54_10090</name>
</gene>
<dbReference type="AlphaFoldDB" id="A0AAE9ZCC2"/>
<protein>
    <submittedName>
        <fullName evidence="2">Amidohydrolase family protein</fullName>
    </submittedName>
</protein>
<dbReference type="GO" id="GO:0005829">
    <property type="term" value="C:cytosol"/>
    <property type="evidence" value="ECO:0007669"/>
    <property type="project" value="TreeGrafter"/>
</dbReference>
<dbReference type="Gene3D" id="2.30.40.10">
    <property type="entry name" value="Urease, subunit C, domain 1"/>
    <property type="match status" value="1"/>
</dbReference>
<proteinExistence type="predicted"/>
<dbReference type="Pfam" id="PF07969">
    <property type="entry name" value="Amidohydro_3"/>
    <property type="match status" value="1"/>
</dbReference>
<dbReference type="CDD" id="cd01297">
    <property type="entry name" value="D-aminoacylase"/>
    <property type="match status" value="1"/>
</dbReference>
<dbReference type="Proteomes" id="UP001214043">
    <property type="component" value="Chromosome"/>
</dbReference>
<evidence type="ECO:0000259" key="1">
    <source>
        <dbReference type="Pfam" id="PF07969"/>
    </source>
</evidence>
<reference evidence="2" key="1">
    <citation type="submission" date="2023-02" db="EMBL/GenBank/DDBJ databases">
        <title>Genome sequence of Hyphococcus flavus.</title>
        <authorList>
            <person name="Rong J.-C."/>
            <person name="Zhao Q."/>
            <person name="Yi M."/>
            <person name="Wu J.-Y."/>
        </authorList>
    </citation>
    <scope>NUCLEOTIDE SEQUENCE</scope>
    <source>
        <strain evidence="2">MCCC 1K03223</strain>
    </source>
</reference>
<dbReference type="SUPFAM" id="SSF51338">
    <property type="entry name" value="Composite domain of metallo-dependent hydrolases"/>
    <property type="match status" value="1"/>
</dbReference>
<dbReference type="EMBL" id="CP118166">
    <property type="protein sequence ID" value="WDI30307.1"/>
    <property type="molecule type" value="Genomic_DNA"/>
</dbReference>
<accession>A0AAE9ZCC2</accession>
<dbReference type="InterPro" id="IPR050378">
    <property type="entry name" value="Metallo-dep_Hydrolases_sf"/>
</dbReference>
<dbReference type="InterPro" id="IPR011059">
    <property type="entry name" value="Metal-dep_hydrolase_composite"/>
</dbReference>
<dbReference type="RefSeq" id="WP_274492105.1">
    <property type="nucleotide sequence ID" value="NZ_CP118166.1"/>
</dbReference>
<dbReference type="KEGG" id="hfl:PUV54_10090"/>
<dbReference type="PANTHER" id="PTHR11647:SF1">
    <property type="entry name" value="COLLAPSIN RESPONSE MEDIATOR PROTEIN"/>
    <property type="match status" value="1"/>
</dbReference>
<feature type="domain" description="Amidohydrolase 3" evidence="1">
    <location>
        <begin position="44"/>
        <end position="567"/>
    </location>
</feature>
<evidence type="ECO:0000313" key="3">
    <source>
        <dbReference type="Proteomes" id="UP001214043"/>
    </source>
</evidence>
<dbReference type="SUPFAM" id="SSF51556">
    <property type="entry name" value="Metallo-dependent hydrolases"/>
    <property type="match status" value="1"/>
</dbReference>
<dbReference type="GO" id="GO:0016812">
    <property type="term" value="F:hydrolase activity, acting on carbon-nitrogen (but not peptide) bonds, in cyclic amides"/>
    <property type="evidence" value="ECO:0007669"/>
    <property type="project" value="TreeGrafter"/>
</dbReference>
<dbReference type="InterPro" id="IPR032466">
    <property type="entry name" value="Metal_Hydrolase"/>
</dbReference>
<organism evidence="2 3">
    <name type="scientific">Hyphococcus flavus</name>
    <dbReference type="NCBI Taxonomy" id="1866326"/>
    <lineage>
        <taxon>Bacteria</taxon>
        <taxon>Pseudomonadati</taxon>
        <taxon>Pseudomonadota</taxon>
        <taxon>Alphaproteobacteria</taxon>
        <taxon>Parvularculales</taxon>
        <taxon>Parvularculaceae</taxon>
        <taxon>Hyphococcus</taxon>
    </lineage>
</organism>
<evidence type="ECO:0000313" key="2">
    <source>
        <dbReference type="EMBL" id="WDI30307.1"/>
    </source>
</evidence>
<dbReference type="Gene3D" id="3.20.20.140">
    <property type="entry name" value="Metal-dependent hydrolases"/>
    <property type="match status" value="2"/>
</dbReference>